<dbReference type="Gene3D" id="3.10.580.10">
    <property type="entry name" value="CBS-domain"/>
    <property type="match status" value="1"/>
</dbReference>
<dbReference type="SUPFAM" id="SSF54631">
    <property type="entry name" value="CBS-domain pair"/>
    <property type="match status" value="1"/>
</dbReference>
<feature type="domain" description="CBS" evidence="4">
    <location>
        <begin position="261"/>
        <end position="320"/>
    </location>
</feature>
<dbReference type="InterPro" id="IPR046342">
    <property type="entry name" value="CBS_dom_sf"/>
</dbReference>
<dbReference type="Pfam" id="PF00563">
    <property type="entry name" value="EAL"/>
    <property type="match status" value="1"/>
</dbReference>
<evidence type="ECO:0000259" key="3">
    <source>
        <dbReference type="PROSITE" id="PS50887"/>
    </source>
</evidence>
<dbReference type="CDD" id="cd01948">
    <property type="entry name" value="EAL"/>
    <property type="match status" value="1"/>
</dbReference>
<dbReference type="SMART" id="SM00116">
    <property type="entry name" value="CBS"/>
    <property type="match status" value="2"/>
</dbReference>
<dbReference type="Proteomes" id="UP000651977">
    <property type="component" value="Unassembled WGS sequence"/>
</dbReference>
<dbReference type="InterPro" id="IPR029787">
    <property type="entry name" value="Nucleotide_cyclase"/>
</dbReference>
<evidence type="ECO:0000259" key="4">
    <source>
        <dbReference type="PROSITE" id="PS51371"/>
    </source>
</evidence>
<dbReference type="InterPro" id="IPR001633">
    <property type="entry name" value="EAL_dom"/>
</dbReference>
<dbReference type="SMART" id="SM00052">
    <property type="entry name" value="EAL"/>
    <property type="match status" value="1"/>
</dbReference>
<dbReference type="Gene3D" id="3.20.20.450">
    <property type="entry name" value="EAL domain"/>
    <property type="match status" value="1"/>
</dbReference>
<sequence length="577" mass="64756">MQEQLQREYDDILKQQNICTAFQTIWDHNNYCVLGYEALSRGPSGSYFHSPLTLFEYARQQNQQLELELICAQLASARFSEQGLSGQLFINFSPDTLVYAFQKYGEILFKRLIPKNAKLVIELTEHQPIEYDSILANCLSACRKLNIRFALDDFGAGYAGIKNWLQIAPEYLKLDRYFCEQLLVEHKISSALTAILELAENIGSRVIAENIETAEQYQLLLNLGVPYLQGYHIARPAVQPQQQQATPSVSLNPEPYSALSLATPQASVAPDLSSKALLDKMLEDKSLSSLPVVDHNQRVLGLLKREELLARFSGPYGHSLNQRKTVADLMDRNPLIVDIHTSLTEIGRRLSQHTASGLDAAFIVTQNNQYYGIGLAVEVMRKLANYKLQLARYANPLTALPGNVPLQRCLNQLISNQQDFSLAYFDLNNFKPFNDICGYERGDQMIKLVAELIKLQLTKYAHFIGHLGGDDFIVIFTQTGWQQAILNLLKQFDVKREALYRQKDLDAGGIIAKDRDGQQRRFPLCGLAVGVTPWTANCGLSIEALSEQASFAKKQAKLSAQSNLYIANTAPAVMLVE</sequence>
<evidence type="ECO:0000313" key="5">
    <source>
        <dbReference type="EMBL" id="GGB19067.1"/>
    </source>
</evidence>
<dbReference type="InterPro" id="IPR050706">
    <property type="entry name" value="Cyclic-di-GMP_PDE-like"/>
</dbReference>
<dbReference type="NCBIfam" id="TIGR00254">
    <property type="entry name" value="GGDEF"/>
    <property type="match status" value="1"/>
</dbReference>
<keyword evidence="1" id="KW-0129">CBS domain</keyword>
<dbReference type="RefSeq" id="WP_055732659.1">
    <property type="nucleotide sequence ID" value="NZ_BMDY01000028.1"/>
</dbReference>
<dbReference type="PROSITE" id="PS51371">
    <property type="entry name" value="CBS"/>
    <property type="match status" value="1"/>
</dbReference>
<gene>
    <name evidence="5" type="ORF">GCM10007414_35600</name>
</gene>
<dbReference type="PROSITE" id="PS50887">
    <property type="entry name" value="GGDEF"/>
    <property type="match status" value="1"/>
</dbReference>
<dbReference type="PANTHER" id="PTHR33121:SF76">
    <property type="entry name" value="SIGNALING PROTEIN"/>
    <property type="match status" value="1"/>
</dbReference>
<dbReference type="InterPro" id="IPR035919">
    <property type="entry name" value="EAL_sf"/>
</dbReference>
<comment type="caution">
    <text evidence="5">The sequence shown here is derived from an EMBL/GenBank/DDBJ whole genome shotgun (WGS) entry which is preliminary data.</text>
</comment>
<dbReference type="EMBL" id="BMDY01000028">
    <property type="protein sequence ID" value="GGB19067.1"/>
    <property type="molecule type" value="Genomic_DNA"/>
</dbReference>
<feature type="domain" description="EAL" evidence="2">
    <location>
        <begin position="2"/>
        <end position="250"/>
    </location>
</feature>
<evidence type="ECO:0000256" key="1">
    <source>
        <dbReference type="PROSITE-ProRule" id="PRU00703"/>
    </source>
</evidence>
<dbReference type="SUPFAM" id="SSF55073">
    <property type="entry name" value="Nucleotide cyclase"/>
    <property type="match status" value="1"/>
</dbReference>
<organism evidence="5 6">
    <name type="scientific">Agarivorans gilvus</name>
    <dbReference type="NCBI Taxonomy" id="680279"/>
    <lineage>
        <taxon>Bacteria</taxon>
        <taxon>Pseudomonadati</taxon>
        <taxon>Pseudomonadota</taxon>
        <taxon>Gammaproteobacteria</taxon>
        <taxon>Alteromonadales</taxon>
        <taxon>Alteromonadaceae</taxon>
        <taxon>Agarivorans</taxon>
    </lineage>
</organism>
<dbReference type="PROSITE" id="PS50883">
    <property type="entry name" value="EAL"/>
    <property type="match status" value="1"/>
</dbReference>
<dbReference type="InterPro" id="IPR000160">
    <property type="entry name" value="GGDEF_dom"/>
</dbReference>
<dbReference type="PANTHER" id="PTHR33121">
    <property type="entry name" value="CYCLIC DI-GMP PHOSPHODIESTERASE PDEF"/>
    <property type="match status" value="1"/>
</dbReference>
<proteinExistence type="predicted"/>
<dbReference type="Gene3D" id="3.30.70.270">
    <property type="match status" value="1"/>
</dbReference>
<dbReference type="SUPFAM" id="SSF141868">
    <property type="entry name" value="EAL domain-like"/>
    <property type="match status" value="1"/>
</dbReference>
<dbReference type="Pfam" id="PF00571">
    <property type="entry name" value="CBS"/>
    <property type="match status" value="2"/>
</dbReference>
<dbReference type="SMART" id="SM00267">
    <property type="entry name" value="GGDEF"/>
    <property type="match status" value="1"/>
</dbReference>
<dbReference type="InterPro" id="IPR043128">
    <property type="entry name" value="Rev_trsase/Diguanyl_cyclase"/>
</dbReference>
<name>A0ABQ1I7M4_9ALTE</name>
<protein>
    <submittedName>
        <fullName evidence="5">Diguanylate phosphodiesterase</fullName>
    </submittedName>
</protein>
<evidence type="ECO:0000259" key="2">
    <source>
        <dbReference type="PROSITE" id="PS50883"/>
    </source>
</evidence>
<reference evidence="6" key="1">
    <citation type="journal article" date="2019" name="Int. J. Syst. Evol. Microbiol.">
        <title>The Global Catalogue of Microorganisms (GCM) 10K type strain sequencing project: providing services to taxonomists for standard genome sequencing and annotation.</title>
        <authorList>
            <consortium name="The Broad Institute Genomics Platform"/>
            <consortium name="The Broad Institute Genome Sequencing Center for Infectious Disease"/>
            <person name="Wu L."/>
            <person name="Ma J."/>
        </authorList>
    </citation>
    <scope>NUCLEOTIDE SEQUENCE [LARGE SCALE GENOMIC DNA]</scope>
    <source>
        <strain evidence="6">CGMCC 1.10131</strain>
    </source>
</reference>
<feature type="domain" description="GGDEF" evidence="3">
    <location>
        <begin position="418"/>
        <end position="569"/>
    </location>
</feature>
<keyword evidence="6" id="KW-1185">Reference proteome</keyword>
<dbReference type="Pfam" id="PF00990">
    <property type="entry name" value="GGDEF"/>
    <property type="match status" value="1"/>
</dbReference>
<evidence type="ECO:0000313" key="6">
    <source>
        <dbReference type="Proteomes" id="UP000651977"/>
    </source>
</evidence>
<accession>A0ABQ1I7M4</accession>
<dbReference type="CDD" id="cd01949">
    <property type="entry name" value="GGDEF"/>
    <property type="match status" value="1"/>
</dbReference>
<dbReference type="InterPro" id="IPR000644">
    <property type="entry name" value="CBS_dom"/>
</dbReference>